<name>A0AAP0NEL1_LIQFO</name>
<organism evidence="2 3">
    <name type="scientific">Liquidambar formosana</name>
    <name type="common">Formosan gum</name>
    <dbReference type="NCBI Taxonomy" id="63359"/>
    <lineage>
        <taxon>Eukaryota</taxon>
        <taxon>Viridiplantae</taxon>
        <taxon>Streptophyta</taxon>
        <taxon>Embryophyta</taxon>
        <taxon>Tracheophyta</taxon>
        <taxon>Spermatophyta</taxon>
        <taxon>Magnoliopsida</taxon>
        <taxon>eudicotyledons</taxon>
        <taxon>Gunneridae</taxon>
        <taxon>Pentapetalae</taxon>
        <taxon>Saxifragales</taxon>
        <taxon>Altingiaceae</taxon>
        <taxon>Liquidambar</taxon>
    </lineage>
</organism>
<accession>A0AAP0NEL1</accession>
<sequence>MARHFPSLPMQNLLSSSKPVTFFFVLVAFFSVFSMVTYLCASHRIIRSSKRQKVETTAKSGNKRLVSTLNSNISSKALLMVKMISWKKLQAEEDEEDEEAIWKKTIMMGERCQPLDFSGNIVYDSQGNPIPDPSHRKV</sequence>
<keyword evidence="1" id="KW-0472">Membrane</keyword>
<evidence type="ECO:0000256" key="1">
    <source>
        <dbReference type="SAM" id="Phobius"/>
    </source>
</evidence>
<dbReference type="EMBL" id="JBBPBK010000013">
    <property type="protein sequence ID" value="KAK9271892.1"/>
    <property type="molecule type" value="Genomic_DNA"/>
</dbReference>
<protein>
    <recommendedName>
        <fullName evidence="4">Transmembrane protein</fullName>
    </recommendedName>
</protein>
<gene>
    <name evidence="2" type="ORF">L1049_002257</name>
</gene>
<proteinExistence type="predicted"/>
<feature type="transmembrane region" description="Helical" evidence="1">
    <location>
        <begin position="20"/>
        <end position="41"/>
    </location>
</feature>
<evidence type="ECO:0008006" key="4">
    <source>
        <dbReference type="Google" id="ProtNLM"/>
    </source>
</evidence>
<keyword evidence="1" id="KW-0812">Transmembrane</keyword>
<reference evidence="2 3" key="1">
    <citation type="journal article" date="2024" name="Plant J.">
        <title>Genome sequences and population genomics reveal climatic adaptation and genomic divergence between two closely related sweetgum species.</title>
        <authorList>
            <person name="Xu W.Q."/>
            <person name="Ren C.Q."/>
            <person name="Zhang X.Y."/>
            <person name="Comes H.P."/>
            <person name="Liu X.H."/>
            <person name="Li Y.G."/>
            <person name="Kettle C.J."/>
            <person name="Jalonen R."/>
            <person name="Gaisberger H."/>
            <person name="Ma Y.Z."/>
            <person name="Qiu Y.X."/>
        </authorList>
    </citation>
    <scope>NUCLEOTIDE SEQUENCE [LARGE SCALE GENOMIC DNA]</scope>
    <source>
        <strain evidence="2">Hangzhou</strain>
    </source>
</reference>
<evidence type="ECO:0000313" key="3">
    <source>
        <dbReference type="Proteomes" id="UP001415857"/>
    </source>
</evidence>
<keyword evidence="1" id="KW-1133">Transmembrane helix</keyword>
<dbReference type="Proteomes" id="UP001415857">
    <property type="component" value="Unassembled WGS sequence"/>
</dbReference>
<comment type="caution">
    <text evidence="2">The sequence shown here is derived from an EMBL/GenBank/DDBJ whole genome shotgun (WGS) entry which is preliminary data.</text>
</comment>
<evidence type="ECO:0000313" key="2">
    <source>
        <dbReference type="EMBL" id="KAK9271892.1"/>
    </source>
</evidence>
<dbReference type="AlphaFoldDB" id="A0AAP0NEL1"/>
<dbReference type="PANTHER" id="PTHR33237">
    <property type="entry name" value="F2P16.13 PROTEIN-RELATED"/>
    <property type="match status" value="1"/>
</dbReference>
<keyword evidence="3" id="KW-1185">Reference proteome</keyword>
<dbReference type="PANTHER" id="PTHR33237:SF31">
    <property type="entry name" value="F2P16.13 PROTEIN"/>
    <property type="match status" value="1"/>
</dbReference>